<dbReference type="GO" id="GO:0005634">
    <property type="term" value="C:nucleus"/>
    <property type="evidence" value="ECO:0007669"/>
    <property type="project" value="TreeGrafter"/>
</dbReference>
<dbReference type="InterPro" id="IPR013083">
    <property type="entry name" value="Znf_RING/FYVE/PHD"/>
</dbReference>
<gene>
    <name evidence="14" type="ORF">EST38_g6894</name>
</gene>
<evidence type="ECO:0000259" key="12">
    <source>
        <dbReference type="PROSITE" id="PS51192"/>
    </source>
</evidence>
<comment type="caution">
    <text evidence="14">The sequence shown here is derived from an EMBL/GenBank/DDBJ whole genome shotgun (WGS) entry which is preliminary data.</text>
</comment>
<feature type="compositionally biased region" description="Basic and acidic residues" evidence="10">
    <location>
        <begin position="1068"/>
        <end position="1080"/>
    </location>
</feature>
<dbReference type="SUPFAM" id="SSF52540">
    <property type="entry name" value="P-loop containing nucleoside triphosphate hydrolases"/>
    <property type="match status" value="2"/>
</dbReference>
<dbReference type="GO" id="GO:0000724">
    <property type="term" value="P:double-strand break repair via homologous recombination"/>
    <property type="evidence" value="ECO:0007669"/>
    <property type="project" value="TreeGrafter"/>
</dbReference>
<dbReference type="InterPro" id="IPR027370">
    <property type="entry name" value="Znf-RING_euk"/>
</dbReference>
<dbReference type="Proteomes" id="UP000290288">
    <property type="component" value="Unassembled WGS sequence"/>
</dbReference>
<evidence type="ECO:0000256" key="1">
    <source>
        <dbReference type="ARBA" id="ARBA00007025"/>
    </source>
</evidence>
<dbReference type="CDD" id="cd18008">
    <property type="entry name" value="DEXDc_SHPRH-like"/>
    <property type="match status" value="1"/>
</dbReference>
<dbReference type="GO" id="GO:0004386">
    <property type="term" value="F:helicase activity"/>
    <property type="evidence" value="ECO:0007669"/>
    <property type="project" value="UniProtKB-KW"/>
</dbReference>
<protein>
    <submittedName>
        <fullName evidence="14">Uncharacterized protein</fullName>
    </submittedName>
</protein>
<keyword evidence="4 9" id="KW-0863">Zinc-finger</keyword>
<evidence type="ECO:0000256" key="4">
    <source>
        <dbReference type="ARBA" id="ARBA00022771"/>
    </source>
</evidence>
<dbReference type="GO" id="GO:0016787">
    <property type="term" value="F:hydrolase activity"/>
    <property type="evidence" value="ECO:0007669"/>
    <property type="project" value="UniProtKB-KW"/>
</dbReference>
<keyword evidence="3" id="KW-0547">Nucleotide-binding</keyword>
<evidence type="ECO:0000313" key="14">
    <source>
        <dbReference type="EMBL" id="RXW18951.1"/>
    </source>
</evidence>
<dbReference type="InterPro" id="IPR017907">
    <property type="entry name" value="Znf_RING_CS"/>
</dbReference>
<feature type="region of interest" description="Disordered" evidence="10">
    <location>
        <begin position="1068"/>
        <end position="1145"/>
    </location>
</feature>
<dbReference type="SUPFAM" id="SSF57850">
    <property type="entry name" value="RING/U-box"/>
    <property type="match status" value="1"/>
</dbReference>
<evidence type="ECO:0000256" key="5">
    <source>
        <dbReference type="ARBA" id="ARBA00022801"/>
    </source>
</evidence>
<feature type="compositionally biased region" description="Acidic residues" evidence="10">
    <location>
        <begin position="493"/>
        <end position="505"/>
    </location>
</feature>
<dbReference type="Gene3D" id="3.40.50.10810">
    <property type="entry name" value="Tandem AAA-ATPase domain"/>
    <property type="match status" value="1"/>
</dbReference>
<dbReference type="GO" id="GO:0008094">
    <property type="term" value="F:ATP-dependent activity, acting on DNA"/>
    <property type="evidence" value="ECO:0007669"/>
    <property type="project" value="TreeGrafter"/>
</dbReference>
<organism evidence="14 15">
    <name type="scientific">Candolleomyces aberdarensis</name>
    <dbReference type="NCBI Taxonomy" id="2316362"/>
    <lineage>
        <taxon>Eukaryota</taxon>
        <taxon>Fungi</taxon>
        <taxon>Dikarya</taxon>
        <taxon>Basidiomycota</taxon>
        <taxon>Agaricomycotina</taxon>
        <taxon>Agaricomycetes</taxon>
        <taxon>Agaricomycetidae</taxon>
        <taxon>Agaricales</taxon>
        <taxon>Agaricineae</taxon>
        <taxon>Psathyrellaceae</taxon>
        <taxon>Candolleomyces</taxon>
    </lineage>
</organism>
<dbReference type="Pfam" id="PF00176">
    <property type="entry name" value="SNF2-rel_dom"/>
    <property type="match status" value="1"/>
</dbReference>
<evidence type="ECO:0000256" key="10">
    <source>
        <dbReference type="SAM" id="MobiDB-lite"/>
    </source>
</evidence>
<dbReference type="SMART" id="SM00184">
    <property type="entry name" value="RING"/>
    <property type="match status" value="1"/>
</dbReference>
<feature type="compositionally biased region" description="Acidic residues" evidence="10">
    <location>
        <begin position="1085"/>
        <end position="1100"/>
    </location>
</feature>
<feature type="region of interest" description="Disordered" evidence="10">
    <location>
        <begin position="459"/>
        <end position="507"/>
    </location>
</feature>
<feature type="domain" description="Helicase C-terminal" evidence="13">
    <location>
        <begin position="1214"/>
        <end position="1369"/>
    </location>
</feature>
<name>A0A4Q2DIR7_9AGAR</name>
<dbReference type="EMBL" id="SDEE01000230">
    <property type="protein sequence ID" value="RXW18951.1"/>
    <property type="molecule type" value="Genomic_DNA"/>
</dbReference>
<dbReference type="Pfam" id="PF00271">
    <property type="entry name" value="Helicase_C"/>
    <property type="match status" value="1"/>
</dbReference>
<dbReference type="InterPro" id="IPR038718">
    <property type="entry name" value="SNF2-like_sf"/>
</dbReference>
<dbReference type="InterPro" id="IPR001841">
    <property type="entry name" value="Znf_RING"/>
</dbReference>
<dbReference type="SMART" id="SM00487">
    <property type="entry name" value="DEXDc"/>
    <property type="match status" value="1"/>
</dbReference>
<feature type="compositionally biased region" description="Acidic residues" evidence="10">
    <location>
        <begin position="1123"/>
        <end position="1145"/>
    </location>
</feature>
<dbReference type="InterPro" id="IPR000330">
    <property type="entry name" value="SNF2_N"/>
</dbReference>
<evidence type="ECO:0000256" key="9">
    <source>
        <dbReference type="PROSITE-ProRule" id="PRU00175"/>
    </source>
</evidence>
<dbReference type="Pfam" id="PF13445">
    <property type="entry name" value="zf-RING_UBOX"/>
    <property type="match status" value="1"/>
</dbReference>
<keyword evidence="6" id="KW-0347">Helicase</keyword>
<keyword evidence="2" id="KW-0479">Metal-binding</keyword>
<dbReference type="PANTHER" id="PTHR45626:SF16">
    <property type="entry name" value="ATP-DEPENDENT HELICASE ULS1"/>
    <property type="match status" value="1"/>
</dbReference>
<dbReference type="STRING" id="2316362.A0A4Q2DIR7"/>
<dbReference type="PROSITE" id="PS50089">
    <property type="entry name" value="ZF_RING_2"/>
    <property type="match status" value="1"/>
</dbReference>
<feature type="compositionally biased region" description="Low complexity" evidence="10">
    <location>
        <begin position="465"/>
        <end position="478"/>
    </location>
</feature>
<evidence type="ECO:0000256" key="2">
    <source>
        <dbReference type="ARBA" id="ARBA00022723"/>
    </source>
</evidence>
<feature type="region of interest" description="Disordered" evidence="10">
    <location>
        <begin position="148"/>
        <end position="167"/>
    </location>
</feature>
<reference evidence="14 15" key="1">
    <citation type="submission" date="2019-01" db="EMBL/GenBank/DDBJ databases">
        <title>Draft genome sequence of Psathyrella aberdarensis IHI B618.</title>
        <authorList>
            <person name="Buettner E."/>
            <person name="Kellner H."/>
        </authorList>
    </citation>
    <scope>NUCLEOTIDE SEQUENCE [LARGE SCALE GENOMIC DNA]</scope>
    <source>
        <strain evidence="14 15">IHI B618</strain>
    </source>
</reference>
<evidence type="ECO:0000259" key="11">
    <source>
        <dbReference type="PROSITE" id="PS50089"/>
    </source>
</evidence>
<accession>A0A4Q2DIR7</accession>
<dbReference type="PROSITE" id="PS51192">
    <property type="entry name" value="HELICASE_ATP_BIND_1"/>
    <property type="match status" value="1"/>
</dbReference>
<dbReference type="GO" id="GO:0005737">
    <property type="term" value="C:cytoplasm"/>
    <property type="evidence" value="ECO:0007669"/>
    <property type="project" value="TreeGrafter"/>
</dbReference>
<keyword evidence="5" id="KW-0378">Hydrolase</keyword>
<evidence type="ECO:0000259" key="13">
    <source>
        <dbReference type="PROSITE" id="PS51194"/>
    </source>
</evidence>
<dbReference type="PROSITE" id="PS51194">
    <property type="entry name" value="HELICASE_CTER"/>
    <property type="match status" value="1"/>
</dbReference>
<dbReference type="PROSITE" id="PS00518">
    <property type="entry name" value="ZF_RING_1"/>
    <property type="match status" value="1"/>
</dbReference>
<dbReference type="GO" id="GO:0005524">
    <property type="term" value="F:ATP binding"/>
    <property type="evidence" value="ECO:0007669"/>
    <property type="project" value="UniProtKB-KW"/>
</dbReference>
<dbReference type="GO" id="GO:0008270">
    <property type="term" value="F:zinc ion binding"/>
    <property type="evidence" value="ECO:0007669"/>
    <property type="project" value="UniProtKB-KW"/>
</dbReference>
<evidence type="ECO:0000256" key="6">
    <source>
        <dbReference type="ARBA" id="ARBA00022806"/>
    </source>
</evidence>
<sequence>MSAALLALAKEHFGYLSTAPDCTIPKPYLKELQNHFAQYPWDDKFTIKRQPKQGFGVLTCLEGGCQSTIELTRLDSERDGGKKGGVGSLSAFRHHIENHPTHKKNCLRRVKANEKQKTAQVDQPSVPMNARGSNAVASRFLKSIDEGATSNPRRASAPFPAPDAVTPIVPRKRHSEGLFSEVPSAIVKQEEELAPSRPLKKVRYEQFDRKLPPKSPLATNMDLVNHSTALVAQQFARPFEDIQEELRDILAEISRYEPNYERALRKENKKKGDNTRIATYKAHLSILYRKRDALKAQLPVARRAPETMIAQVSANAPSSSSNVALPLMGAEAPSVVPHPRYHRPYPVINSFRPPLKQEIPQINVPANTDQKPRTPWQTFVETYQERVAPSTSQGPLNPAPAFAVRPQIAPSPLTLVKRENAVASGSRSSPLNPSFGIETRPMIVQPKLEATVKREAVGGTLPTASSSSSSLAGSKRPSTSPPRPFPFKKQDLDTSDSESDGEEREYNDAFANRVLDKVLDKVTLQALLPTRDPYDDNGLFYGRGRDLYVGPQAAVNDINQFLVMAGNAEHFDNSGSVGGALAKLGLRTQYELLPGMEIPLMAHQVIGVAWMIGREASPIKGGCLADDMGLGKTVQMIALMVMNRSPDPARKTNLIIAPLALLDQWKFEIETKTNCGLRVLIYHGSNRPRRKSDLQEYDVVLTTYGTMAMEWPDYEKEAKRKAKAKRQKQRDDSLDDFIVDDSSDGENLGAKVKKRKLASGLLFQLEFHRIILDEAQWIRNRLTRSSRAVNELTATYRWCLTGTPIINSLIDTYGYIRFLKIRPWYDWQEFNGHIGRKEKKNPSLAVTRLQAIMSTYQIRRTKESMLDGKKLVDLPEKKIGMTALEFTKEEADIYKMVEARSQATFNRYLRAGTVLKNYHQVLVLLLRLRQICSHPCLILEDVGAFVPAEDVDHSRPEIANELTRARKLMSEEFVDEMKAKMKQVVLQRMEAEKKSKDAALEGEDCPICLDVMNDTAVVTACKHAFCRECIMDVLSNPIADPGDEARVNKDERPCPVCRGPVVEKHLFKRSAFEPTEKELNPDAASDSDEPPDESDMDVDDVQTPRKGKARAKKAKRGPYRGMDDDEYDDDDDLSDFIVDDDEDEDEKDARRALKLKQKQKKRRANVVLDSDEEMEQPEVQAVVFGVKSKKQLEREALEKMPRFLPSTKMKYMMELIQKITRERPEEKILIISQWTSCLSLVSDYLAEKGIIHVKYQGDMNREKRDQAVRVFMSKDKAKVMLMSLKCGGVGLNLTRANNVVSLDLAWSRAVESQAWDRVHRLGQTRSVSVQRLVIAETVEDRIMALQERKQSLADGSLGEGKGKKMGKLTVRELANLFGLDDRGRVM</sequence>
<feature type="domain" description="Helicase ATP-binding" evidence="12">
    <location>
        <begin position="613"/>
        <end position="822"/>
    </location>
</feature>
<dbReference type="PANTHER" id="PTHR45626">
    <property type="entry name" value="TRANSCRIPTION TERMINATION FACTOR 2-RELATED"/>
    <property type="match status" value="1"/>
</dbReference>
<keyword evidence="8" id="KW-0067">ATP-binding</keyword>
<dbReference type="InterPro" id="IPR014001">
    <property type="entry name" value="Helicase_ATP-bd"/>
</dbReference>
<evidence type="ECO:0000256" key="8">
    <source>
        <dbReference type="ARBA" id="ARBA00022840"/>
    </source>
</evidence>
<dbReference type="Gene3D" id="3.40.50.300">
    <property type="entry name" value="P-loop containing nucleotide triphosphate hydrolases"/>
    <property type="match status" value="1"/>
</dbReference>
<dbReference type="OrthoDB" id="423559at2759"/>
<dbReference type="InterPro" id="IPR050628">
    <property type="entry name" value="SNF2_RAD54_helicase_TF"/>
</dbReference>
<dbReference type="SMART" id="SM00490">
    <property type="entry name" value="HELICc"/>
    <property type="match status" value="1"/>
</dbReference>
<feature type="compositionally biased region" description="Basic residues" evidence="10">
    <location>
        <begin position="1105"/>
        <end position="1118"/>
    </location>
</feature>
<evidence type="ECO:0000313" key="15">
    <source>
        <dbReference type="Proteomes" id="UP000290288"/>
    </source>
</evidence>
<feature type="domain" description="RING-type" evidence="11">
    <location>
        <begin position="1005"/>
        <end position="1058"/>
    </location>
</feature>
<dbReference type="InterPro" id="IPR001650">
    <property type="entry name" value="Helicase_C-like"/>
</dbReference>
<dbReference type="InterPro" id="IPR027417">
    <property type="entry name" value="P-loop_NTPase"/>
</dbReference>
<dbReference type="Gene3D" id="3.30.40.10">
    <property type="entry name" value="Zinc/RING finger domain, C3HC4 (zinc finger)"/>
    <property type="match status" value="1"/>
</dbReference>
<keyword evidence="7" id="KW-0862">Zinc</keyword>
<comment type="similarity">
    <text evidence="1">Belongs to the SNF2/RAD54 helicase family.</text>
</comment>
<keyword evidence="15" id="KW-1185">Reference proteome</keyword>
<dbReference type="InterPro" id="IPR049730">
    <property type="entry name" value="SNF2/RAD54-like_C"/>
</dbReference>
<evidence type="ECO:0000256" key="7">
    <source>
        <dbReference type="ARBA" id="ARBA00022833"/>
    </source>
</evidence>
<evidence type="ECO:0000256" key="3">
    <source>
        <dbReference type="ARBA" id="ARBA00022741"/>
    </source>
</evidence>
<dbReference type="CDD" id="cd18793">
    <property type="entry name" value="SF2_C_SNF"/>
    <property type="match status" value="1"/>
</dbReference>
<proteinExistence type="inferred from homology"/>